<comment type="cofactor">
    <cofactor evidence="1 13">
        <name>Mg(2+)</name>
        <dbReference type="ChEBI" id="CHEBI:18420"/>
    </cofactor>
</comment>
<dbReference type="KEGG" id="plei:Q9312_11815"/>
<evidence type="ECO:0000313" key="18">
    <source>
        <dbReference type="Proteomes" id="UP001239782"/>
    </source>
</evidence>
<reference evidence="17 18" key="1">
    <citation type="submission" date="2023-08" db="EMBL/GenBank/DDBJ databases">
        <title>Pleionea litopenaei sp. nov., isolated from stomach of juvenile Litopenaeus vannamei.</title>
        <authorList>
            <person name="Rho A.M."/>
            <person name="Hwang C.Y."/>
        </authorList>
    </citation>
    <scope>NUCLEOTIDE SEQUENCE [LARGE SCALE GENOMIC DNA]</scope>
    <source>
        <strain evidence="17 18">HL-JVS1</strain>
    </source>
</reference>
<feature type="binding site" evidence="13">
    <location>
        <position position="108"/>
    </location>
    <ligand>
        <name>Mg(2+)</name>
        <dbReference type="ChEBI" id="CHEBI:18420"/>
        <label>1</label>
    </ligand>
</feature>
<dbReference type="PANTHER" id="PTHR11839:SF5">
    <property type="entry name" value="ADP-RIBOSE PYROPHOSPHATASE"/>
    <property type="match status" value="1"/>
</dbReference>
<dbReference type="InterPro" id="IPR000086">
    <property type="entry name" value="NUDIX_hydrolase_dom"/>
</dbReference>
<dbReference type="SUPFAM" id="SSF55811">
    <property type="entry name" value="Nudix"/>
    <property type="match status" value="1"/>
</dbReference>
<dbReference type="Gene3D" id="3.90.79.10">
    <property type="entry name" value="Nucleoside Triphosphate Pyrophosphohydrolase"/>
    <property type="match status" value="1"/>
</dbReference>
<evidence type="ECO:0000256" key="4">
    <source>
        <dbReference type="ARBA" id="ARBA00013297"/>
    </source>
</evidence>
<feature type="binding site" evidence="13">
    <location>
        <position position="155"/>
    </location>
    <ligand>
        <name>Mg(2+)</name>
        <dbReference type="ChEBI" id="CHEBI:18420"/>
        <label>1</label>
    </ligand>
</feature>
<dbReference type="AlphaFoldDB" id="A0AA51RQZ0"/>
<organism evidence="17 18">
    <name type="scientific">Pleionea litopenaei</name>
    <dbReference type="NCBI Taxonomy" id="3070815"/>
    <lineage>
        <taxon>Bacteria</taxon>
        <taxon>Pseudomonadati</taxon>
        <taxon>Pseudomonadota</taxon>
        <taxon>Gammaproteobacteria</taxon>
        <taxon>Oceanospirillales</taxon>
        <taxon>Pleioneaceae</taxon>
        <taxon>Pleionea</taxon>
    </lineage>
</organism>
<dbReference type="GO" id="GO:0046872">
    <property type="term" value="F:metal ion binding"/>
    <property type="evidence" value="ECO:0007669"/>
    <property type="project" value="UniProtKB-KW"/>
</dbReference>
<accession>A0AA51RQZ0</accession>
<evidence type="ECO:0000256" key="13">
    <source>
        <dbReference type="PIRSR" id="PIRSR604385-2"/>
    </source>
</evidence>
<evidence type="ECO:0000256" key="8">
    <source>
        <dbReference type="ARBA" id="ARBA00025164"/>
    </source>
</evidence>
<dbReference type="GO" id="GO:0006753">
    <property type="term" value="P:nucleoside phosphate metabolic process"/>
    <property type="evidence" value="ECO:0007669"/>
    <property type="project" value="TreeGrafter"/>
</dbReference>
<evidence type="ECO:0000256" key="6">
    <source>
        <dbReference type="ARBA" id="ARBA00022801"/>
    </source>
</evidence>
<feature type="domain" description="Nudix hydrolase" evidence="16">
    <location>
        <begin position="47"/>
        <end position="188"/>
    </location>
</feature>
<dbReference type="PANTHER" id="PTHR11839">
    <property type="entry name" value="UDP/ADP-SUGAR PYROPHOSPHATASE"/>
    <property type="match status" value="1"/>
</dbReference>
<dbReference type="Pfam" id="PF00293">
    <property type="entry name" value="NUDIX"/>
    <property type="match status" value="1"/>
</dbReference>
<dbReference type="GO" id="GO:0019693">
    <property type="term" value="P:ribose phosphate metabolic process"/>
    <property type="evidence" value="ECO:0007669"/>
    <property type="project" value="TreeGrafter"/>
</dbReference>
<evidence type="ECO:0000313" key="17">
    <source>
        <dbReference type="EMBL" id="WMS85904.1"/>
    </source>
</evidence>
<dbReference type="EMBL" id="CP133548">
    <property type="protein sequence ID" value="WMS85904.1"/>
    <property type="molecule type" value="Genomic_DNA"/>
</dbReference>
<evidence type="ECO:0000256" key="2">
    <source>
        <dbReference type="ARBA" id="ARBA00007482"/>
    </source>
</evidence>
<evidence type="ECO:0000256" key="11">
    <source>
        <dbReference type="ARBA" id="ARBA00033056"/>
    </source>
</evidence>
<evidence type="ECO:0000256" key="10">
    <source>
        <dbReference type="ARBA" id="ARBA00030308"/>
    </source>
</evidence>
<dbReference type="InterPro" id="IPR004385">
    <property type="entry name" value="NDP_pyrophosphatase"/>
</dbReference>
<keyword evidence="6 15" id="KW-0378">Hydrolase</keyword>
<evidence type="ECO:0000256" key="9">
    <source>
        <dbReference type="ARBA" id="ARBA00030162"/>
    </source>
</evidence>
<gene>
    <name evidence="17" type="ORF">Q9312_11815</name>
</gene>
<evidence type="ECO:0000256" key="1">
    <source>
        <dbReference type="ARBA" id="ARBA00001946"/>
    </source>
</evidence>
<name>A0AA51RQZ0_9GAMM</name>
<evidence type="ECO:0000256" key="7">
    <source>
        <dbReference type="ARBA" id="ARBA00022842"/>
    </source>
</evidence>
<feature type="short sequence motif" description="Nudix box" evidence="14">
    <location>
        <begin position="89"/>
        <end position="111"/>
    </location>
</feature>
<dbReference type="GO" id="GO:0019144">
    <property type="term" value="F:ADP-sugar diphosphatase activity"/>
    <property type="evidence" value="ECO:0007669"/>
    <property type="project" value="TreeGrafter"/>
</dbReference>
<dbReference type="GO" id="GO:0047631">
    <property type="term" value="F:ADP-ribose diphosphatase activity"/>
    <property type="evidence" value="ECO:0007669"/>
    <property type="project" value="UniProtKB-EC"/>
</dbReference>
<dbReference type="NCBIfam" id="TIGR00052">
    <property type="entry name" value="nudix-type nucleoside diphosphatase, YffH/AdpP family"/>
    <property type="match status" value="1"/>
</dbReference>
<dbReference type="PROSITE" id="PS00893">
    <property type="entry name" value="NUDIX_BOX"/>
    <property type="match status" value="1"/>
</dbReference>
<keyword evidence="18" id="KW-1185">Reference proteome</keyword>
<evidence type="ECO:0000256" key="3">
    <source>
        <dbReference type="ARBA" id="ARBA00012453"/>
    </source>
</evidence>
<keyword evidence="7 13" id="KW-0460">Magnesium</keyword>
<comment type="similarity">
    <text evidence="2">Belongs to the Nudix hydrolase family. NudF subfamily.</text>
</comment>
<evidence type="ECO:0000259" key="16">
    <source>
        <dbReference type="PROSITE" id="PS51462"/>
    </source>
</evidence>
<proteinExistence type="inferred from homology"/>
<dbReference type="GO" id="GO:0005829">
    <property type="term" value="C:cytosol"/>
    <property type="evidence" value="ECO:0007669"/>
    <property type="project" value="TreeGrafter"/>
</dbReference>
<feature type="binding site" evidence="13">
    <location>
        <position position="104"/>
    </location>
    <ligand>
        <name>Mg(2+)</name>
        <dbReference type="ChEBI" id="CHEBI:18420"/>
        <label>2</label>
    </ligand>
</feature>
<dbReference type="InterPro" id="IPR020476">
    <property type="entry name" value="Nudix_hydrolase"/>
</dbReference>
<evidence type="ECO:0000256" key="15">
    <source>
        <dbReference type="RuleBase" id="RU003476"/>
    </source>
</evidence>
<evidence type="ECO:0000256" key="5">
    <source>
        <dbReference type="ARBA" id="ARBA00022723"/>
    </source>
</evidence>
<feature type="binding site" evidence="13">
    <location>
        <position position="88"/>
    </location>
    <ligand>
        <name>Mg(2+)</name>
        <dbReference type="ChEBI" id="CHEBI:18420"/>
        <label>1</label>
    </ligand>
</feature>
<evidence type="ECO:0000256" key="12">
    <source>
        <dbReference type="ARBA" id="ARBA00049546"/>
    </source>
</evidence>
<sequence length="197" mass="22203">MKSIPVAEIIQQTEICHQGFLELKKHTIQYTKFSGERSRIHQREVLVRDATVGILLFDSKMNKVLLTEQFRIGALENNDHPWIFELPAGVIDQGETAETAVCREVKEETGYLVEHSELIGDFYVSPGGTSETTKIYFAELVLDASGVHGEATENEDIRTHLIDFDEALSWIGTQKLSASAAIAFLWLANKRLTRKLK</sequence>
<dbReference type="PROSITE" id="PS51462">
    <property type="entry name" value="NUDIX"/>
    <property type="match status" value="1"/>
</dbReference>
<keyword evidence="5 13" id="KW-0479">Metal-binding</keyword>
<comment type="function">
    <text evidence="8">Acts on ADP-mannose and ADP-glucose as well as ADP-ribose. Prevents glycogen biosynthesis. The reaction catalyzed by this enzyme is a limiting step of the gluconeogenic process.</text>
</comment>
<dbReference type="InterPro" id="IPR015797">
    <property type="entry name" value="NUDIX_hydrolase-like_dom_sf"/>
</dbReference>
<dbReference type="RefSeq" id="WP_309201056.1">
    <property type="nucleotide sequence ID" value="NZ_CP133548.1"/>
</dbReference>
<protein>
    <recommendedName>
        <fullName evidence="4">ADP-ribose pyrophosphatase</fullName>
        <ecNumber evidence="3">3.6.1.13</ecNumber>
    </recommendedName>
    <alternativeName>
        <fullName evidence="9">ADP-ribose diphosphatase</fullName>
    </alternativeName>
    <alternativeName>
        <fullName evidence="11">ADP-ribose phosphohydrolase</fullName>
    </alternativeName>
    <alternativeName>
        <fullName evidence="10">Adenosine diphosphoribose pyrophosphatase</fullName>
    </alternativeName>
</protein>
<dbReference type="EC" id="3.6.1.13" evidence="3"/>
<dbReference type="PRINTS" id="PR00502">
    <property type="entry name" value="NUDIXFAMILY"/>
</dbReference>
<dbReference type="Proteomes" id="UP001239782">
    <property type="component" value="Chromosome"/>
</dbReference>
<evidence type="ECO:0000256" key="14">
    <source>
        <dbReference type="PIRSR" id="PIRSR604385-3"/>
    </source>
</evidence>
<dbReference type="InterPro" id="IPR020084">
    <property type="entry name" value="NUDIX_hydrolase_CS"/>
</dbReference>
<comment type="catalytic activity">
    <reaction evidence="12">
        <text>ADP-D-ribose + H2O = D-ribose 5-phosphate + AMP + 2 H(+)</text>
        <dbReference type="Rhea" id="RHEA:10412"/>
        <dbReference type="ChEBI" id="CHEBI:15377"/>
        <dbReference type="ChEBI" id="CHEBI:15378"/>
        <dbReference type="ChEBI" id="CHEBI:57967"/>
        <dbReference type="ChEBI" id="CHEBI:78346"/>
        <dbReference type="ChEBI" id="CHEBI:456215"/>
        <dbReference type="EC" id="3.6.1.13"/>
    </reaction>
</comment>